<gene>
    <name evidence="7" type="ORF">DJ535_22020</name>
</gene>
<keyword evidence="5" id="KW-1133">Transmembrane helix</keyword>
<dbReference type="GO" id="GO:0016829">
    <property type="term" value="F:lyase activity"/>
    <property type="evidence" value="ECO:0007669"/>
    <property type="project" value="UniProtKB-KW"/>
</dbReference>
<feature type="repeat" description="TPR" evidence="4">
    <location>
        <begin position="118"/>
        <end position="151"/>
    </location>
</feature>
<protein>
    <submittedName>
        <fullName evidence="7">Heme lyase NrfEFG subunit NrfG</fullName>
    </submittedName>
</protein>
<evidence type="ECO:0000313" key="7">
    <source>
        <dbReference type="EMBL" id="THE34174.1"/>
    </source>
</evidence>
<dbReference type="EMBL" id="QFVP01000019">
    <property type="protein sequence ID" value="THE34174.1"/>
    <property type="molecule type" value="Genomic_DNA"/>
</dbReference>
<organism evidence="7 8">
    <name type="scientific">Citrobacter murliniae</name>
    <dbReference type="NCBI Taxonomy" id="67829"/>
    <lineage>
        <taxon>Bacteria</taxon>
        <taxon>Pseudomonadati</taxon>
        <taxon>Pseudomonadota</taxon>
        <taxon>Gammaproteobacteria</taxon>
        <taxon>Enterobacterales</taxon>
        <taxon>Enterobacteriaceae</taxon>
        <taxon>Citrobacter</taxon>
        <taxon>Citrobacter freundii complex</taxon>
    </lineage>
</organism>
<dbReference type="NCBIfam" id="NF007692">
    <property type="entry name" value="PRK10370.1"/>
    <property type="match status" value="1"/>
</dbReference>
<dbReference type="SUPFAM" id="SSF48452">
    <property type="entry name" value="TPR-like"/>
    <property type="match status" value="1"/>
</dbReference>
<reference evidence="7 8" key="1">
    <citation type="submission" date="2018-05" db="EMBL/GenBank/DDBJ databases">
        <title>Isolation and genomic analyses of lactose-positive bacteria from faecal samples of preterm neonates.</title>
        <authorList>
            <person name="Chen Y."/>
            <person name="Brook T.C."/>
            <person name="O'Neill I."/>
            <person name="Soe C.Z."/>
            <person name="Hall L.J."/>
            <person name="Hoyles L."/>
        </authorList>
    </citation>
    <scope>NUCLEOTIDE SEQUENCE [LARGE SCALE GENOMIC DNA]</scope>
    <source>
        <strain evidence="7 8">P080C CL</strain>
    </source>
</reference>
<dbReference type="Gene3D" id="1.25.40.10">
    <property type="entry name" value="Tetratricopeptide repeat domain"/>
    <property type="match status" value="1"/>
</dbReference>
<evidence type="ECO:0000259" key="6">
    <source>
        <dbReference type="Pfam" id="PF23914"/>
    </source>
</evidence>
<evidence type="ECO:0000256" key="2">
    <source>
        <dbReference type="ARBA" id="ARBA00022748"/>
    </source>
</evidence>
<evidence type="ECO:0000256" key="4">
    <source>
        <dbReference type="PROSITE-ProRule" id="PRU00339"/>
    </source>
</evidence>
<keyword evidence="1" id="KW-0677">Repeat</keyword>
<dbReference type="InterPro" id="IPR011990">
    <property type="entry name" value="TPR-like_helical_dom_sf"/>
</dbReference>
<feature type="transmembrane region" description="Helical" evidence="5">
    <location>
        <begin position="55"/>
        <end position="74"/>
    </location>
</feature>
<dbReference type="PANTHER" id="PTHR47870">
    <property type="entry name" value="CYTOCHROME C-TYPE BIOGENESIS PROTEIN CCMH"/>
    <property type="match status" value="1"/>
</dbReference>
<evidence type="ECO:0000256" key="3">
    <source>
        <dbReference type="ARBA" id="ARBA00022803"/>
    </source>
</evidence>
<evidence type="ECO:0000256" key="1">
    <source>
        <dbReference type="ARBA" id="ARBA00022737"/>
    </source>
</evidence>
<dbReference type="PANTHER" id="PTHR47870:SF1">
    <property type="entry name" value="CYTOCHROME C-TYPE BIOGENESIS PROTEIN CCMH"/>
    <property type="match status" value="1"/>
</dbReference>
<sequence>MSLHQVSVILLRHSQQQAQRLLAQPEAEQLQQELSHDLAEPSRLVTSSRRLPLKWLSVSVMLVAAACVGAYFLMPKWQAIRVEQARLADPLHAFSAENVQEKQLLSLQEKIRANPQDSAQWALLGEYYLWQNAYHNALLAYEQALRLRGENAEIYSALATVLYYQAGQHMTPKTREMIDKALALDASEVTALMLLASDAFMQADYDQAISQWQKVLDLNSPRVNRVQLIDSINMAKLLQNRQK</sequence>
<evidence type="ECO:0000256" key="5">
    <source>
        <dbReference type="SAM" id="Phobius"/>
    </source>
</evidence>
<dbReference type="InterPro" id="IPR051263">
    <property type="entry name" value="C-type_cytochrome_biogenesis"/>
</dbReference>
<name>A0ABY2PPL9_9ENTR</name>
<keyword evidence="3 4" id="KW-0802">TPR repeat</keyword>
<accession>A0ABY2PPL9</accession>
<keyword evidence="2" id="KW-0201">Cytochrome c-type biogenesis</keyword>
<keyword evidence="7" id="KW-0456">Lyase</keyword>
<dbReference type="SMART" id="SM00028">
    <property type="entry name" value="TPR"/>
    <property type="match status" value="2"/>
</dbReference>
<keyword evidence="5" id="KW-0472">Membrane</keyword>
<comment type="caution">
    <text evidence="7">The sequence shown here is derived from an EMBL/GenBank/DDBJ whole genome shotgun (WGS) entry which is preliminary data.</text>
</comment>
<dbReference type="Pfam" id="PF23914">
    <property type="entry name" value="TPR_CcmH_CycH"/>
    <property type="match status" value="1"/>
</dbReference>
<evidence type="ECO:0000313" key="8">
    <source>
        <dbReference type="Proteomes" id="UP000306790"/>
    </source>
</evidence>
<dbReference type="Proteomes" id="UP000306790">
    <property type="component" value="Unassembled WGS sequence"/>
</dbReference>
<keyword evidence="5" id="KW-0812">Transmembrane</keyword>
<dbReference type="PROSITE" id="PS50005">
    <property type="entry name" value="TPR"/>
    <property type="match status" value="1"/>
</dbReference>
<proteinExistence type="predicted"/>
<feature type="domain" description="Cytochrome c-type biogenesis protein H TPR" evidence="6">
    <location>
        <begin position="94"/>
        <end position="219"/>
    </location>
</feature>
<keyword evidence="8" id="KW-1185">Reference proteome</keyword>
<dbReference type="InterPro" id="IPR019734">
    <property type="entry name" value="TPR_rpt"/>
</dbReference>
<dbReference type="InterPro" id="IPR056413">
    <property type="entry name" value="TPR_CcmH_CycH"/>
</dbReference>